<dbReference type="HOGENOM" id="CLU_2671840_0_0_1"/>
<evidence type="ECO:0000313" key="1">
    <source>
        <dbReference type="EMBL" id="EPS29204.1"/>
    </source>
</evidence>
<dbReference type="EMBL" id="KB644411">
    <property type="protein sequence ID" value="EPS29204.1"/>
    <property type="molecule type" value="Genomic_DNA"/>
</dbReference>
<keyword evidence="2" id="KW-1185">Reference proteome</keyword>
<dbReference type="Proteomes" id="UP000019376">
    <property type="component" value="Unassembled WGS sequence"/>
</dbReference>
<name>S7ZG06_PENO1</name>
<proteinExistence type="predicted"/>
<evidence type="ECO:0000313" key="2">
    <source>
        <dbReference type="Proteomes" id="UP000019376"/>
    </source>
</evidence>
<accession>S7ZG06</accession>
<dbReference type="AlphaFoldDB" id="S7ZG06"/>
<organism evidence="1 2">
    <name type="scientific">Penicillium oxalicum (strain 114-2 / CGMCC 5302)</name>
    <name type="common">Penicillium decumbens</name>
    <dbReference type="NCBI Taxonomy" id="933388"/>
    <lineage>
        <taxon>Eukaryota</taxon>
        <taxon>Fungi</taxon>
        <taxon>Dikarya</taxon>
        <taxon>Ascomycota</taxon>
        <taxon>Pezizomycotina</taxon>
        <taxon>Eurotiomycetes</taxon>
        <taxon>Eurotiomycetidae</taxon>
        <taxon>Eurotiales</taxon>
        <taxon>Aspergillaceae</taxon>
        <taxon>Penicillium</taxon>
    </lineage>
</organism>
<sequence length="75" mass="8295">MQHGLSAQSRANSIAAAVVRQVDPVSQLTSCHTEKGADARDEMWRKILTFFPAFQIPPKFKITPATMRIALAVIE</sequence>
<protein>
    <submittedName>
        <fullName evidence="1">Uncharacterized protein</fullName>
    </submittedName>
</protein>
<reference evidence="1 2" key="1">
    <citation type="journal article" date="2013" name="PLoS ONE">
        <title>Genomic and secretomic analyses reveal unique features of the lignocellulolytic enzyme system of Penicillium decumbens.</title>
        <authorList>
            <person name="Liu G."/>
            <person name="Zhang L."/>
            <person name="Wei X."/>
            <person name="Zou G."/>
            <person name="Qin Y."/>
            <person name="Ma L."/>
            <person name="Li J."/>
            <person name="Zheng H."/>
            <person name="Wang S."/>
            <person name="Wang C."/>
            <person name="Xun L."/>
            <person name="Zhao G.-P."/>
            <person name="Zhou Z."/>
            <person name="Qu Y."/>
        </authorList>
    </citation>
    <scope>NUCLEOTIDE SEQUENCE [LARGE SCALE GENOMIC DNA]</scope>
    <source>
        <strain evidence="2">114-2 / CGMCC 5302</strain>
    </source>
</reference>
<gene>
    <name evidence="1" type="ORF">PDE_04153</name>
</gene>